<comment type="caution">
    <text evidence="17">The sequence shown here is derived from an EMBL/GenBank/DDBJ whole genome shotgun (WGS) entry which is preliminary data.</text>
</comment>
<feature type="domain" description="Peptidase A1" evidence="16">
    <location>
        <begin position="74"/>
        <end position="406"/>
    </location>
</feature>
<dbReference type="OrthoDB" id="771136at2759"/>
<dbReference type="AlphaFoldDB" id="A0A0M8MVU5"/>
<evidence type="ECO:0000256" key="12">
    <source>
        <dbReference type="RuleBase" id="RU000454"/>
    </source>
</evidence>
<dbReference type="GO" id="GO:0009277">
    <property type="term" value="C:fungal-type cell wall"/>
    <property type="evidence" value="ECO:0007669"/>
    <property type="project" value="TreeGrafter"/>
</dbReference>
<feature type="compositionally biased region" description="Gly residues" evidence="13">
    <location>
        <begin position="447"/>
        <end position="456"/>
    </location>
</feature>
<gene>
    <name evidence="17" type="ORF">ESCO_001189</name>
</gene>
<dbReference type="PROSITE" id="PS00141">
    <property type="entry name" value="ASP_PROTEASE"/>
    <property type="match status" value="1"/>
</dbReference>
<dbReference type="Pfam" id="PF00026">
    <property type="entry name" value="Asp"/>
    <property type="match status" value="1"/>
</dbReference>
<keyword evidence="2 12" id="KW-0645">Protease</keyword>
<evidence type="ECO:0000256" key="3">
    <source>
        <dbReference type="ARBA" id="ARBA00022685"/>
    </source>
</evidence>
<feature type="transmembrane region" description="Helical" evidence="14">
    <location>
        <begin position="464"/>
        <end position="486"/>
    </location>
</feature>
<evidence type="ECO:0000259" key="16">
    <source>
        <dbReference type="PROSITE" id="PS51767"/>
    </source>
</evidence>
<proteinExistence type="inferred from homology"/>
<keyword evidence="5 12" id="KW-0064">Aspartyl protease</keyword>
<dbReference type="GO" id="GO:0004190">
    <property type="term" value="F:aspartic-type endopeptidase activity"/>
    <property type="evidence" value="ECO:0007669"/>
    <property type="project" value="UniProtKB-KW"/>
</dbReference>
<dbReference type="STRING" id="150374.A0A0M8MVU5"/>
<dbReference type="InterPro" id="IPR033121">
    <property type="entry name" value="PEPTIDASE_A1"/>
</dbReference>
<keyword evidence="3" id="KW-0165">Cleavage on pair of basic residues</keyword>
<dbReference type="PRINTS" id="PR00792">
    <property type="entry name" value="PEPSIN"/>
</dbReference>
<evidence type="ECO:0000313" key="17">
    <source>
        <dbReference type="EMBL" id="KOS19618.1"/>
    </source>
</evidence>
<sequence>MRSCSAAILLVLAATCSGIAVERREEERAADEAPRVLGFDLERNEIQDPVLHDRQRLRKRETLDLTVENEQTLYLLNASIGTPPQPVRLHVDTGSSDLWVNTADSRFCSSRQDPCSFTGTYSANDSSSYRYLNSAFNITYADGSGAQGDYVADTLRLPGAAVDGFQFGVGYVSSADQNILGIGYASNEVQAGQDGLREYNNLPIALVSQGAVGANLYSLWLDDLDSGTGRLLFGGVDTSRFRGDLVTVPVQPTGRSSYTAFYVTLTALALGNRRLGGDMALAVLLDSGTSLTYLPDDIASDIFDQANVTFDDSSGIGLVDCAANASDASLIFNFSSPAAISVPMSELVLAVGNTTSTPGSDGSDSSAPSCLFGIAPSGGSTVVLGDTFLRSAYVVYDLDNNQVSMAQSDVNATGPGDVVEVRNATALPSAVRAPDPVPARSGLPSQRGGGGGGGGSRKSAAVPAAAAASASLGGIIAVVALTGAYLV</sequence>
<evidence type="ECO:0000256" key="4">
    <source>
        <dbReference type="ARBA" id="ARBA00022729"/>
    </source>
</evidence>
<keyword evidence="4 15" id="KW-0732">Signal</keyword>
<dbReference type="GO" id="GO:0031505">
    <property type="term" value="P:fungal-type cell wall organization"/>
    <property type="evidence" value="ECO:0007669"/>
    <property type="project" value="TreeGrafter"/>
</dbReference>
<reference evidence="17 18" key="1">
    <citation type="submission" date="2015-07" db="EMBL/GenBank/DDBJ databases">
        <title>The genome of the fungus Escovopsis weberi, a specialized disease agent of ant agriculture.</title>
        <authorList>
            <person name="de Man T.J."/>
            <person name="Stajich J.E."/>
            <person name="Kubicek C.P."/>
            <person name="Chenthamara K."/>
            <person name="Atanasova L."/>
            <person name="Druzhinina I.S."/>
            <person name="Birnbaum S."/>
            <person name="Barribeau S.M."/>
            <person name="Teiling C."/>
            <person name="Suen G."/>
            <person name="Currie C."/>
            <person name="Gerardo N.M."/>
        </authorList>
    </citation>
    <scope>NUCLEOTIDE SEQUENCE [LARGE SCALE GENOMIC DNA]</scope>
</reference>
<dbReference type="InterPro" id="IPR001461">
    <property type="entry name" value="Aspartic_peptidase_A1"/>
</dbReference>
<comment type="similarity">
    <text evidence="1 12">Belongs to the peptidase A1 family.</text>
</comment>
<dbReference type="InterPro" id="IPR021109">
    <property type="entry name" value="Peptidase_aspartic_dom_sf"/>
</dbReference>
<dbReference type="PROSITE" id="PS51767">
    <property type="entry name" value="PEPTIDASE_A1"/>
    <property type="match status" value="1"/>
</dbReference>
<evidence type="ECO:0000256" key="9">
    <source>
        <dbReference type="ARBA" id="ARBA00067536"/>
    </source>
</evidence>
<name>A0A0M8MVU5_ESCWE</name>
<dbReference type="FunFam" id="2.40.70.10:FF:000011">
    <property type="entry name" value="Aspartic protease"/>
    <property type="match status" value="1"/>
</dbReference>
<evidence type="ECO:0000256" key="7">
    <source>
        <dbReference type="ARBA" id="ARBA00023145"/>
    </source>
</evidence>
<protein>
    <recommendedName>
        <fullName evidence="10">Probable aspartic-type endopeptidase OPSB</fullName>
    </recommendedName>
    <alternativeName>
        <fullName evidence="9">Probable aspartic-type endopeptidase opsB</fullName>
    </alternativeName>
</protein>
<keyword evidence="14" id="KW-0472">Membrane</keyword>
<evidence type="ECO:0000256" key="13">
    <source>
        <dbReference type="SAM" id="MobiDB-lite"/>
    </source>
</evidence>
<organism evidence="17 18">
    <name type="scientific">Escovopsis weberi</name>
    <dbReference type="NCBI Taxonomy" id="150374"/>
    <lineage>
        <taxon>Eukaryota</taxon>
        <taxon>Fungi</taxon>
        <taxon>Dikarya</taxon>
        <taxon>Ascomycota</taxon>
        <taxon>Pezizomycotina</taxon>
        <taxon>Sordariomycetes</taxon>
        <taxon>Hypocreomycetidae</taxon>
        <taxon>Hypocreales</taxon>
        <taxon>Hypocreaceae</taxon>
        <taxon>Escovopsis</taxon>
    </lineage>
</organism>
<evidence type="ECO:0000256" key="1">
    <source>
        <dbReference type="ARBA" id="ARBA00007447"/>
    </source>
</evidence>
<evidence type="ECO:0000256" key="10">
    <source>
        <dbReference type="ARBA" id="ARBA00068059"/>
    </source>
</evidence>
<dbReference type="GO" id="GO:0005576">
    <property type="term" value="C:extracellular region"/>
    <property type="evidence" value="ECO:0007669"/>
    <property type="project" value="TreeGrafter"/>
</dbReference>
<dbReference type="PANTHER" id="PTHR47965">
    <property type="entry name" value="ASPARTYL PROTEASE-RELATED"/>
    <property type="match status" value="1"/>
</dbReference>
<dbReference type="CDD" id="cd05474">
    <property type="entry name" value="SAP_like"/>
    <property type="match status" value="1"/>
</dbReference>
<evidence type="ECO:0000256" key="14">
    <source>
        <dbReference type="SAM" id="Phobius"/>
    </source>
</evidence>
<keyword evidence="6 12" id="KW-0378">Hydrolase</keyword>
<feature type="active site" evidence="11">
    <location>
        <position position="92"/>
    </location>
</feature>
<dbReference type="GO" id="GO:0006508">
    <property type="term" value="P:proteolysis"/>
    <property type="evidence" value="ECO:0007669"/>
    <property type="project" value="UniProtKB-KW"/>
</dbReference>
<accession>A0A0M8MVU5</accession>
<keyword evidence="14" id="KW-0812">Transmembrane</keyword>
<feature type="region of interest" description="Disordered" evidence="13">
    <location>
        <begin position="431"/>
        <end position="458"/>
    </location>
</feature>
<dbReference type="PANTHER" id="PTHR47965:SF12">
    <property type="entry name" value="ASPARTIC PROTEINASE 3-RELATED"/>
    <property type="match status" value="1"/>
</dbReference>
<keyword evidence="7" id="KW-0865">Zymogen</keyword>
<feature type="chain" id="PRO_5005818717" description="Probable aspartic-type endopeptidase OPSB" evidence="15">
    <location>
        <begin position="19"/>
        <end position="487"/>
    </location>
</feature>
<evidence type="ECO:0000256" key="8">
    <source>
        <dbReference type="ARBA" id="ARBA00023180"/>
    </source>
</evidence>
<keyword evidence="8" id="KW-0325">Glycoprotein</keyword>
<dbReference type="InterPro" id="IPR033876">
    <property type="entry name" value="SAP-like"/>
</dbReference>
<feature type="signal peptide" evidence="15">
    <location>
        <begin position="1"/>
        <end position="18"/>
    </location>
</feature>
<dbReference type="InterPro" id="IPR001969">
    <property type="entry name" value="Aspartic_peptidase_AS"/>
</dbReference>
<dbReference type="Gene3D" id="2.40.70.10">
    <property type="entry name" value="Acid Proteases"/>
    <property type="match status" value="2"/>
</dbReference>
<feature type="active site" evidence="11">
    <location>
        <position position="286"/>
    </location>
</feature>
<evidence type="ECO:0000256" key="5">
    <source>
        <dbReference type="ARBA" id="ARBA00022750"/>
    </source>
</evidence>
<keyword evidence="14" id="KW-1133">Transmembrane helix</keyword>
<dbReference type="EMBL" id="LGSR01000020">
    <property type="protein sequence ID" value="KOS19618.1"/>
    <property type="molecule type" value="Genomic_DNA"/>
</dbReference>
<dbReference type="SUPFAM" id="SSF50630">
    <property type="entry name" value="Acid proteases"/>
    <property type="match status" value="1"/>
</dbReference>
<dbReference type="Proteomes" id="UP000053831">
    <property type="component" value="Unassembled WGS sequence"/>
</dbReference>
<keyword evidence="18" id="KW-1185">Reference proteome</keyword>
<evidence type="ECO:0000313" key="18">
    <source>
        <dbReference type="Proteomes" id="UP000053831"/>
    </source>
</evidence>
<evidence type="ECO:0000256" key="11">
    <source>
        <dbReference type="PIRSR" id="PIRSR601461-1"/>
    </source>
</evidence>
<evidence type="ECO:0000256" key="2">
    <source>
        <dbReference type="ARBA" id="ARBA00022670"/>
    </source>
</evidence>
<evidence type="ECO:0000256" key="15">
    <source>
        <dbReference type="SAM" id="SignalP"/>
    </source>
</evidence>
<evidence type="ECO:0000256" key="6">
    <source>
        <dbReference type="ARBA" id="ARBA00022801"/>
    </source>
</evidence>